<dbReference type="Proteomes" id="UP000240760">
    <property type="component" value="Unassembled WGS sequence"/>
</dbReference>
<organism evidence="2 3">
    <name type="scientific">Trichoderma longibrachiatum ATCC 18648</name>
    <dbReference type="NCBI Taxonomy" id="983965"/>
    <lineage>
        <taxon>Eukaryota</taxon>
        <taxon>Fungi</taxon>
        <taxon>Dikarya</taxon>
        <taxon>Ascomycota</taxon>
        <taxon>Pezizomycotina</taxon>
        <taxon>Sordariomycetes</taxon>
        <taxon>Hypocreomycetidae</taxon>
        <taxon>Hypocreales</taxon>
        <taxon>Hypocreaceae</taxon>
        <taxon>Trichoderma</taxon>
    </lineage>
</organism>
<dbReference type="EMBL" id="KZ679127">
    <property type="protein sequence ID" value="PTB80394.1"/>
    <property type="molecule type" value="Genomic_DNA"/>
</dbReference>
<dbReference type="AlphaFoldDB" id="A0A2T4CFS4"/>
<evidence type="ECO:0000256" key="1">
    <source>
        <dbReference type="SAM" id="MobiDB-lite"/>
    </source>
</evidence>
<accession>A0A2T4CFS4</accession>
<evidence type="ECO:0000313" key="3">
    <source>
        <dbReference type="Proteomes" id="UP000240760"/>
    </source>
</evidence>
<feature type="compositionally biased region" description="Polar residues" evidence="1">
    <location>
        <begin position="46"/>
        <end position="65"/>
    </location>
</feature>
<reference evidence="2 3" key="1">
    <citation type="submission" date="2016-07" db="EMBL/GenBank/DDBJ databases">
        <title>Multiple horizontal gene transfer events from other fungi enriched the ability of initially mycotrophic Trichoderma (Ascomycota) to feed on dead plant biomass.</title>
        <authorList>
            <consortium name="DOE Joint Genome Institute"/>
            <person name="Aerts A."/>
            <person name="Atanasova L."/>
            <person name="Chenthamara K."/>
            <person name="Zhang J."/>
            <person name="Grujic M."/>
            <person name="Henrissat B."/>
            <person name="Kuo A."/>
            <person name="Salamov A."/>
            <person name="Lipzen A."/>
            <person name="Labutti K."/>
            <person name="Barry K."/>
            <person name="Miao Y."/>
            <person name="Rahimi M.J."/>
            <person name="Shen Q."/>
            <person name="Grigoriev I.V."/>
            <person name="Kubicek C.P."/>
            <person name="Druzhinina I.S."/>
        </authorList>
    </citation>
    <scope>NUCLEOTIDE SEQUENCE [LARGE SCALE GENOMIC DNA]</scope>
    <source>
        <strain evidence="2 3">ATCC 18648</strain>
    </source>
</reference>
<evidence type="ECO:0000313" key="2">
    <source>
        <dbReference type="EMBL" id="PTB80394.1"/>
    </source>
</evidence>
<sequence>MNKRGKGTGTDLLTASLPKGSLSKLLKIITCSPANRRVSTGHHKPGSTQQATTHPYQLSGDNKSPASRPDRLSPSPRTPVRHASH</sequence>
<proteinExistence type="predicted"/>
<keyword evidence="3" id="KW-1185">Reference proteome</keyword>
<protein>
    <submittedName>
        <fullName evidence="2">Uncharacterized protein</fullName>
    </submittedName>
</protein>
<feature type="region of interest" description="Disordered" evidence="1">
    <location>
        <begin position="33"/>
        <end position="85"/>
    </location>
</feature>
<gene>
    <name evidence="2" type="ORF">M440DRAFT_1397747</name>
</gene>
<name>A0A2T4CFS4_TRILO</name>